<dbReference type="Gene3D" id="2.40.128.20">
    <property type="match status" value="1"/>
</dbReference>
<evidence type="ECO:0000256" key="5">
    <source>
        <dbReference type="ARBA" id="ARBA00023240"/>
    </source>
</evidence>
<keyword evidence="2" id="KW-0964">Secreted</keyword>
<dbReference type="AlphaFoldDB" id="E2J731"/>
<name>E2J731_9HEMI</name>
<keyword evidence="5" id="KW-1199">Hemostasis impairing toxin</keyword>
<evidence type="ECO:0000256" key="1">
    <source>
        <dbReference type="ARBA" id="ARBA00004613"/>
    </source>
</evidence>
<dbReference type="Pfam" id="PF03973">
    <property type="entry name" value="Triabin"/>
    <property type="match status" value="1"/>
</dbReference>
<keyword evidence="3" id="KW-0800">Toxin</keyword>
<evidence type="ECO:0000256" key="4">
    <source>
        <dbReference type="ARBA" id="ARBA00022729"/>
    </source>
</evidence>
<keyword evidence="4 7" id="KW-0732">Signal</keyword>
<evidence type="ECO:0000256" key="3">
    <source>
        <dbReference type="ARBA" id="ARBA00022656"/>
    </source>
</evidence>
<evidence type="ECO:0000313" key="8">
    <source>
        <dbReference type="EMBL" id="ADN29749.1"/>
    </source>
</evidence>
<evidence type="ECO:0000256" key="2">
    <source>
        <dbReference type="ARBA" id="ARBA00022525"/>
    </source>
</evidence>
<evidence type="ECO:0000256" key="6">
    <source>
        <dbReference type="ARBA" id="ARBA00034121"/>
    </source>
</evidence>
<dbReference type="SUPFAM" id="SSF50814">
    <property type="entry name" value="Lipocalins"/>
    <property type="match status" value="1"/>
</dbReference>
<dbReference type="CDD" id="cd19423">
    <property type="entry name" value="lipocalin_LTBP1-like"/>
    <property type="match status" value="1"/>
</dbReference>
<dbReference type="GO" id="GO:0090729">
    <property type="term" value="F:toxin activity"/>
    <property type="evidence" value="ECO:0007669"/>
    <property type="project" value="UniProtKB-KW"/>
</dbReference>
<proteinExistence type="evidence at transcript level"/>
<accession>E2J731</accession>
<sequence length="197" mass="22378">MKRIIVVFCFGVVTNALVRNQSIVEQCRQEKPVSNFKYPDFFKGPWFVTQAKNISTSVCHDFYTSINSDGIINITADGYYDIGDRRDFYNVICTGPQKVQSGTFSLTCQPKRPDAQTKNPIIVSVDVTVMEKDYNKYAVVYRCATSGSVKTDNYLVLQRNKDEEIKGLDKILNSKGITGKLISRKQTTYICKHEKDV</sequence>
<dbReference type="InterPro" id="IPR005657">
    <property type="entry name" value="Triabi/Procalin"/>
</dbReference>
<dbReference type="EMBL" id="HP429249">
    <property type="protein sequence ID" value="ADN29749.1"/>
    <property type="molecule type" value="mRNA"/>
</dbReference>
<comment type="subcellular location">
    <subcellularLocation>
        <location evidence="1">Secreted</location>
    </subcellularLocation>
</comment>
<evidence type="ECO:0000256" key="7">
    <source>
        <dbReference type="SAM" id="SignalP"/>
    </source>
</evidence>
<comment type="similarity">
    <text evidence="6">Belongs to the calycin superfamily. Triabin family.</text>
</comment>
<feature type="signal peptide" evidence="7">
    <location>
        <begin position="1"/>
        <end position="16"/>
    </location>
</feature>
<organism evidence="8">
    <name type="scientific">Triatoma matogrossensis</name>
    <dbReference type="NCBI Taxonomy" id="162370"/>
    <lineage>
        <taxon>Eukaryota</taxon>
        <taxon>Metazoa</taxon>
        <taxon>Ecdysozoa</taxon>
        <taxon>Arthropoda</taxon>
        <taxon>Hexapoda</taxon>
        <taxon>Insecta</taxon>
        <taxon>Pterygota</taxon>
        <taxon>Neoptera</taxon>
        <taxon>Paraneoptera</taxon>
        <taxon>Hemiptera</taxon>
        <taxon>Heteroptera</taxon>
        <taxon>Panheteroptera</taxon>
        <taxon>Cimicomorpha</taxon>
        <taxon>Reduviidae</taxon>
        <taxon>Triatominae</taxon>
        <taxon>Triatoma</taxon>
    </lineage>
</organism>
<reference evidence="8" key="1">
    <citation type="journal article" date="2012" name="Am. J. Trop. Med. Hyg.">
        <title>An insight into the sialotranscriptome of Triatoma matogrossensis, a kissing bug associated with fogo selvagem in South America.</title>
        <authorList>
            <person name="Assumpcao T.C."/>
            <person name="Eaton D.P."/>
            <person name="Pham V.M."/>
            <person name="Francischetti I.M."/>
            <person name="Aoki V."/>
            <person name="Hans-Filho G."/>
            <person name="Rivitti E.A."/>
            <person name="Valenzuela J.G."/>
            <person name="Diaz L.A."/>
            <person name="Ribeiro J.M."/>
        </authorList>
    </citation>
    <scope>NUCLEOTIDE SEQUENCE</scope>
    <source>
        <tissue evidence="8">Salivary gland</tissue>
    </source>
</reference>
<dbReference type="InterPro" id="IPR012674">
    <property type="entry name" value="Calycin"/>
</dbReference>
<dbReference type="GO" id="GO:0030682">
    <property type="term" value="P:symbiont-mediated perturbation of host defenses"/>
    <property type="evidence" value="ECO:0007669"/>
    <property type="project" value="InterPro"/>
</dbReference>
<feature type="chain" id="PRO_5003159622" evidence="7">
    <location>
        <begin position="17"/>
        <end position="197"/>
    </location>
</feature>
<protein>
    <submittedName>
        <fullName evidence="8">Salivary lipocalin</fullName>
    </submittedName>
</protein>
<dbReference type="GO" id="GO:0005576">
    <property type="term" value="C:extracellular region"/>
    <property type="evidence" value="ECO:0007669"/>
    <property type="project" value="UniProtKB-SubCell"/>
</dbReference>